<gene>
    <name evidence="1" type="ORF">C1H46_010096</name>
</gene>
<evidence type="ECO:0000313" key="1">
    <source>
        <dbReference type="EMBL" id="TQE04311.1"/>
    </source>
</evidence>
<proteinExistence type="predicted"/>
<keyword evidence="2" id="KW-1185">Reference proteome</keyword>
<reference evidence="1 2" key="1">
    <citation type="journal article" date="2019" name="G3 (Bethesda)">
        <title>Sequencing of a Wild Apple (Malus baccata) Genome Unravels the Differences Between Cultivated and Wild Apple Species Regarding Disease Resistance and Cold Tolerance.</title>
        <authorList>
            <person name="Chen X."/>
        </authorList>
    </citation>
    <scope>NUCLEOTIDE SEQUENCE [LARGE SCALE GENOMIC DNA]</scope>
    <source>
        <strain evidence="2">cv. Shandingzi</strain>
        <tissue evidence="1">Leaves</tissue>
    </source>
</reference>
<protein>
    <submittedName>
        <fullName evidence="1">Uncharacterized protein</fullName>
    </submittedName>
</protein>
<dbReference type="AlphaFoldDB" id="A0A540MZS3"/>
<accession>A0A540MZS3</accession>
<dbReference type="EMBL" id="VIEB01000142">
    <property type="protein sequence ID" value="TQE04311.1"/>
    <property type="molecule type" value="Genomic_DNA"/>
</dbReference>
<comment type="caution">
    <text evidence="1">The sequence shown here is derived from an EMBL/GenBank/DDBJ whole genome shotgun (WGS) entry which is preliminary data.</text>
</comment>
<name>A0A540MZS3_MALBA</name>
<organism evidence="1 2">
    <name type="scientific">Malus baccata</name>
    <name type="common">Siberian crab apple</name>
    <name type="synonym">Pyrus baccata</name>
    <dbReference type="NCBI Taxonomy" id="106549"/>
    <lineage>
        <taxon>Eukaryota</taxon>
        <taxon>Viridiplantae</taxon>
        <taxon>Streptophyta</taxon>
        <taxon>Embryophyta</taxon>
        <taxon>Tracheophyta</taxon>
        <taxon>Spermatophyta</taxon>
        <taxon>Magnoliopsida</taxon>
        <taxon>eudicotyledons</taxon>
        <taxon>Gunneridae</taxon>
        <taxon>Pentapetalae</taxon>
        <taxon>rosids</taxon>
        <taxon>fabids</taxon>
        <taxon>Rosales</taxon>
        <taxon>Rosaceae</taxon>
        <taxon>Amygdaloideae</taxon>
        <taxon>Maleae</taxon>
        <taxon>Malus</taxon>
    </lineage>
</organism>
<dbReference type="Proteomes" id="UP000315295">
    <property type="component" value="Unassembled WGS sequence"/>
</dbReference>
<sequence>MDRRWDVREDDCYSRKTSTAFDHSLKRSQIAGEPHMDRRWDDQEDDCYSRKTSTAFDRSLRNFTEDLVGVTIRPPYILTPKLPKPPLFTHPPEPTSISLTQFTAIDKE</sequence>
<evidence type="ECO:0000313" key="2">
    <source>
        <dbReference type="Proteomes" id="UP000315295"/>
    </source>
</evidence>